<name>A0A1D1VV71_RAMVA</name>
<organism evidence="1 2">
    <name type="scientific">Ramazzottius varieornatus</name>
    <name type="common">Water bear</name>
    <name type="synonym">Tardigrade</name>
    <dbReference type="NCBI Taxonomy" id="947166"/>
    <lineage>
        <taxon>Eukaryota</taxon>
        <taxon>Metazoa</taxon>
        <taxon>Ecdysozoa</taxon>
        <taxon>Tardigrada</taxon>
        <taxon>Eutardigrada</taxon>
        <taxon>Parachela</taxon>
        <taxon>Hypsibioidea</taxon>
        <taxon>Ramazzottiidae</taxon>
        <taxon>Ramazzottius</taxon>
    </lineage>
</organism>
<protein>
    <submittedName>
        <fullName evidence="1">Uncharacterized protein</fullName>
    </submittedName>
</protein>
<dbReference type="Proteomes" id="UP000186922">
    <property type="component" value="Unassembled WGS sequence"/>
</dbReference>
<comment type="caution">
    <text evidence="1">The sequence shown here is derived from an EMBL/GenBank/DDBJ whole genome shotgun (WGS) entry which is preliminary data.</text>
</comment>
<gene>
    <name evidence="1" type="primary">RvY_14078-1</name>
    <name evidence="1" type="synonym">RvY_14078.1</name>
    <name evidence="1" type="ORF">RvY_14078</name>
</gene>
<reference evidence="1 2" key="1">
    <citation type="journal article" date="2016" name="Nat. Commun.">
        <title>Extremotolerant tardigrade genome and improved radiotolerance of human cultured cells by tardigrade-unique protein.</title>
        <authorList>
            <person name="Hashimoto T."/>
            <person name="Horikawa D.D."/>
            <person name="Saito Y."/>
            <person name="Kuwahara H."/>
            <person name="Kozuka-Hata H."/>
            <person name="Shin-I T."/>
            <person name="Minakuchi Y."/>
            <person name="Ohishi K."/>
            <person name="Motoyama A."/>
            <person name="Aizu T."/>
            <person name="Enomoto A."/>
            <person name="Kondo K."/>
            <person name="Tanaka S."/>
            <person name="Hara Y."/>
            <person name="Koshikawa S."/>
            <person name="Sagara H."/>
            <person name="Miura T."/>
            <person name="Yokobori S."/>
            <person name="Miyagawa K."/>
            <person name="Suzuki Y."/>
            <person name="Kubo T."/>
            <person name="Oyama M."/>
            <person name="Kohara Y."/>
            <person name="Fujiyama A."/>
            <person name="Arakawa K."/>
            <person name="Katayama T."/>
            <person name="Toyoda A."/>
            <person name="Kunieda T."/>
        </authorList>
    </citation>
    <scope>NUCLEOTIDE SEQUENCE [LARGE SCALE GENOMIC DNA]</scope>
    <source>
        <strain evidence="1 2">YOKOZUNA-1</strain>
    </source>
</reference>
<dbReference type="AlphaFoldDB" id="A0A1D1VV71"/>
<accession>A0A1D1VV71</accession>
<dbReference type="EMBL" id="BDGG01000010">
    <property type="protein sequence ID" value="GAV03688.1"/>
    <property type="molecule type" value="Genomic_DNA"/>
</dbReference>
<evidence type="ECO:0000313" key="1">
    <source>
        <dbReference type="EMBL" id="GAV03688.1"/>
    </source>
</evidence>
<sequence length="171" mass="18180">MSTEGNSTSEGSVTLCTVWIIIEGALAQSDFNQVVANISMMDLSPSNANSSIAIAHNYPANYSPLNITVTSAPPGSSTTATSSVSSSSASGYHDAPRQFYQEKPTSVHAADFDQRWIARGLPSGPLLPVTSVSSMVGPAIIVNEILQRRPLVFKVRDYAQPTIFFTRDGLG</sequence>
<proteinExistence type="predicted"/>
<evidence type="ECO:0000313" key="2">
    <source>
        <dbReference type="Proteomes" id="UP000186922"/>
    </source>
</evidence>
<keyword evidence="2" id="KW-1185">Reference proteome</keyword>